<evidence type="ECO:0000313" key="2">
    <source>
        <dbReference type="EMBL" id="EJK56461.1"/>
    </source>
</evidence>
<feature type="region of interest" description="Disordered" evidence="1">
    <location>
        <begin position="299"/>
        <end position="333"/>
    </location>
</feature>
<feature type="compositionally biased region" description="Basic and acidic residues" evidence="1">
    <location>
        <begin position="148"/>
        <end position="170"/>
    </location>
</feature>
<feature type="compositionally biased region" description="Basic and acidic residues" evidence="1">
    <location>
        <begin position="21"/>
        <end position="50"/>
    </location>
</feature>
<keyword evidence="3" id="KW-1185">Reference proteome</keyword>
<organism evidence="2 3">
    <name type="scientific">Thalassiosira oceanica</name>
    <name type="common">Marine diatom</name>
    <dbReference type="NCBI Taxonomy" id="159749"/>
    <lineage>
        <taxon>Eukaryota</taxon>
        <taxon>Sar</taxon>
        <taxon>Stramenopiles</taxon>
        <taxon>Ochrophyta</taxon>
        <taxon>Bacillariophyta</taxon>
        <taxon>Coscinodiscophyceae</taxon>
        <taxon>Thalassiosirophycidae</taxon>
        <taxon>Thalassiosirales</taxon>
        <taxon>Thalassiosiraceae</taxon>
        <taxon>Thalassiosira</taxon>
    </lineage>
</organism>
<dbReference type="AlphaFoldDB" id="K0S6C4"/>
<protein>
    <recommendedName>
        <fullName evidence="4">SMP-30/Gluconolactonase/LRE-like region domain-containing protein</fullName>
    </recommendedName>
</protein>
<reference evidence="2 3" key="1">
    <citation type="journal article" date="2012" name="Genome Biol.">
        <title>Genome and low-iron response of an oceanic diatom adapted to chronic iron limitation.</title>
        <authorList>
            <person name="Lommer M."/>
            <person name="Specht M."/>
            <person name="Roy A.S."/>
            <person name="Kraemer L."/>
            <person name="Andreson R."/>
            <person name="Gutowska M.A."/>
            <person name="Wolf J."/>
            <person name="Bergner S.V."/>
            <person name="Schilhabel M.B."/>
            <person name="Klostermeier U.C."/>
            <person name="Beiko R.G."/>
            <person name="Rosenstiel P."/>
            <person name="Hippler M."/>
            <person name="Laroche J."/>
        </authorList>
    </citation>
    <scope>NUCLEOTIDE SEQUENCE [LARGE SCALE GENOMIC DNA]</scope>
    <source>
        <strain evidence="2 3">CCMP1005</strain>
    </source>
</reference>
<feature type="region of interest" description="Disordered" evidence="1">
    <location>
        <begin position="1"/>
        <end position="52"/>
    </location>
</feature>
<dbReference type="Gene3D" id="2.120.10.30">
    <property type="entry name" value="TolB, C-terminal domain"/>
    <property type="match status" value="1"/>
</dbReference>
<proteinExistence type="predicted"/>
<gene>
    <name evidence="2" type="ORF">THAOC_23646</name>
</gene>
<dbReference type="EMBL" id="AGNL01031358">
    <property type="protein sequence ID" value="EJK56461.1"/>
    <property type="molecule type" value="Genomic_DNA"/>
</dbReference>
<sequence>MTNSLPSSEPRPTIGPGEAGRGAELRVRDSSREDRGAEATRGDESGRDSPPDYSFRAYGAWRPTQQFAWARGLRQLNRHNMVRVFWRGLLFLLLSSLAKLAAPSEQSAAWPPSSSHGDGGSLDAGGASEEDGGLHEPSSDGARGLRVPHHEDGPVNTDGRGKPRHERDLKSIWQFLPKRQPTRMPTRKPTRMPTRKPTTGSTRPPTRPPTAQPSSSVSPNQAKMHKAPAAPRSPVYVAGRNNHLVRRVDRHGRVTTVAGRDGEFNDPADVGLEPDDGTGLLVVDRHRLHRVDLRDGTSTVLAGGREGGGGRRRRAGGDLPQPRLGHGHRRRSRTGLQVRTLVIQTSCACYR</sequence>
<feature type="compositionally biased region" description="Basic residues" evidence="1">
    <location>
        <begin position="185"/>
        <end position="194"/>
    </location>
</feature>
<evidence type="ECO:0000256" key="1">
    <source>
        <dbReference type="SAM" id="MobiDB-lite"/>
    </source>
</evidence>
<name>K0S6C4_THAOC</name>
<feature type="region of interest" description="Disordered" evidence="1">
    <location>
        <begin position="106"/>
        <end position="234"/>
    </location>
</feature>
<evidence type="ECO:0000313" key="3">
    <source>
        <dbReference type="Proteomes" id="UP000266841"/>
    </source>
</evidence>
<comment type="caution">
    <text evidence="2">The sequence shown here is derived from an EMBL/GenBank/DDBJ whole genome shotgun (WGS) entry which is preliminary data.</text>
</comment>
<dbReference type="InterPro" id="IPR011042">
    <property type="entry name" value="6-blade_b-propeller_TolB-like"/>
</dbReference>
<dbReference type="SUPFAM" id="SSF101898">
    <property type="entry name" value="NHL repeat"/>
    <property type="match status" value="1"/>
</dbReference>
<accession>K0S6C4</accession>
<dbReference type="Proteomes" id="UP000266841">
    <property type="component" value="Unassembled WGS sequence"/>
</dbReference>
<evidence type="ECO:0008006" key="4">
    <source>
        <dbReference type="Google" id="ProtNLM"/>
    </source>
</evidence>
<feature type="compositionally biased region" description="Low complexity" evidence="1">
    <location>
        <begin position="195"/>
        <end position="204"/>
    </location>
</feature>